<dbReference type="InterPro" id="IPR007730">
    <property type="entry name" value="SPOR-like_dom"/>
</dbReference>
<dbReference type="Pfam" id="PF05036">
    <property type="entry name" value="SPOR"/>
    <property type="match status" value="1"/>
</dbReference>
<dbReference type="EMBL" id="KF170415">
    <property type="protein sequence ID" value="AGO87855.1"/>
    <property type="molecule type" value="Genomic_DNA"/>
</dbReference>
<feature type="compositionally biased region" description="Basic residues" evidence="1">
    <location>
        <begin position="77"/>
        <end position="87"/>
    </location>
</feature>
<accession>S4W9U5</accession>
<evidence type="ECO:0000259" key="2">
    <source>
        <dbReference type="Pfam" id="PF05036"/>
    </source>
</evidence>
<evidence type="ECO:0000256" key="1">
    <source>
        <dbReference type="SAM" id="MobiDB-lite"/>
    </source>
</evidence>
<organism evidence="3">
    <name type="scientific">uncultured bacterium 4050020-J15</name>
    <dbReference type="NCBI Taxonomy" id="1343840"/>
    <lineage>
        <taxon>Bacteria</taxon>
        <taxon>environmental samples</taxon>
    </lineage>
</organism>
<name>S4W9U5_9BACT</name>
<feature type="domain" description="SPOR" evidence="2">
    <location>
        <begin position="28"/>
        <end position="65"/>
    </location>
</feature>
<feature type="region of interest" description="Disordered" evidence="1">
    <location>
        <begin position="67"/>
        <end position="87"/>
    </location>
</feature>
<proteinExistence type="predicted"/>
<evidence type="ECO:0000313" key="3">
    <source>
        <dbReference type="EMBL" id="AGO87855.1"/>
    </source>
</evidence>
<reference evidence="3" key="1">
    <citation type="journal article" date="2014" name="ISME J.">
        <title>Genomic properties of Marine Group A bacteria indicate a role in the marine sulfur cycle.</title>
        <authorList>
            <person name="Wright J.J."/>
            <person name="Mewis K."/>
            <person name="Hanson N.W."/>
            <person name="Konwar K.M."/>
            <person name="Maas K.R."/>
            <person name="Hallam S.J."/>
        </authorList>
    </citation>
    <scope>NUCLEOTIDE SEQUENCE</scope>
</reference>
<sequence length="87" mass="10076">MIKYTRFTKKQSIADQPLLEKKSTSTQSKEFFIQIGAFFLKGNATKLVKKLKSTGSNAEIHIRNVKYNSTSSDDRKPHPKRSRRFKL</sequence>
<protein>
    <recommendedName>
        <fullName evidence="2">SPOR domain-containing protein</fullName>
    </recommendedName>
</protein>
<dbReference type="GO" id="GO:0042834">
    <property type="term" value="F:peptidoglycan binding"/>
    <property type="evidence" value="ECO:0007669"/>
    <property type="project" value="InterPro"/>
</dbReference>
<dbReference type="AlphaFoldDB" id="S4W9U5"/>